<dbReference type="PANTHER" id="PTHR23216:SF1">
    <property type="entry name" value="NUCLEOLAR AND COILED-BODY PHOSPHOPROTEIN 1"/>
    <property type="match status" value="1"/>
</dbReference>
<dbReference type="OrthoDB" id="110395at2759"/>
<feature type="compositionally biased region" description="Basic residues" evidence="1">
    <location>
        <begin position="790"/>
        <end position="805"/>
    </location>
</feature>
<feature type="region of interest" description="Disordered" evidence="1">
    <location>
        <begin position="689"/>
        <end position="813"/>
    </location>
</feature>
<organism evidence="2 3">
    <name type="scientific">Seminavis robusta</name>
    <dbReference type="NCBI Taxonomy" id="568900"/>
    <lineage>
        <taxon>Eukaryota</taxon>
        <taxon>Sar</taxon>
        <taxon>Stramenopiles</taxon>
        <taxon>Ochrophyta</taxon>
        <taxon>Bacillariophyta</taxon>
        <taxon>Bacillariophyceae</taxon>
        <taxon>Bacillariophycidae</taxon>
        <taxon>Naviculales</taxon>
        <taxon>Naviculaceae</taxon>
        <taxon>Seminavis</taxon>
    </lineage>
</organism>
<gene>
    <name evidence="2" type="ORF">SEMRO_333_G119670.1</name>
</gene>
<feature type="compositionally biased region" description="Basic and acidic residues" evidence="1">
    <location>
        <begin position="845"/>
        <end position="858"/>
    </location>
</feature>
<name>A0A9N8DSZ2_9STRA</name>
<evidence type="ECO:0000313" key="2">
    <source>
        <dbReference type="EMBL" id="CAB9508102.1"/>
    </source>
</evidence>
<dbReference type="InterPro" id="IPR039191">
    <property type="entry name" value="Nopp140-like"/>
</dbReference>
<keyword evidence="3" id="KW-1185">Reference proteome</keyword>
<proteinExistence type="predicted"/>
<protein>
    <submittedName>
        <fullName evidence="2">Uncharacterized protein</fullName>
    </submittedName>
</protein>
<feature type="region of interest" description="Disordered" evidence="1">
    <location>
        <begin position="1828"/>
        <end position="1861"/>
    </location>
</feature>
<feature type="compositionally biased region" description="Low complexity" evidence="1">
    <location>
        <begin position="742"/>
        <end position="754"/>
    </location>
</feature>
<feature type="region of interest" description="Disordered" evidence="1">
    <location>
        <begin position="1324"/>
        <end position="1522"/>
    </location>
</feature>
<feature type="compositionally biased region" description="Polar residues" evidence="1">
    <location>
        <begin position="1569"/>
        <end position="1586"/>
    </location>
</feature>
<feature type="region of interest" description="Disordered" evidence="1">
    <location>
        <begin position="395"/>
        <end position="453"/>
    </location>
</feature>
<evidence type="ECO:0000256" key="1">
    <source>
        <dbReference type="SAM" id="MobiDB-lite"/>
    </source>
</evidence>
<feature type="compositionally biased region" description="Polar residues" evidence="1">
    <location>
        <begin position="403"/>
        <end position="416"/>
    </location>
</feature>
<feature type="region of interest" description="Disordered" evidence="1">
    <location>
        <begin position="1565"/>
        <end position="1771"/>
    </location>
</feature>
<dbReference type="EMBL" id="CAICTM010000332">
    <property type="protein sequence ID" value="CAB9508102.1"/>
    <property type="molecule type" value="Genomic_DNA"/>
</dbReference>
<feature type="region of interest" description="Disordered" evidence="1">
    <location>
        <begin position="1222"/>
        <end position="1283"/>
    </location>
</feature>
<feature type="compositionally biased region" description="Polar residues" evidence="1">
    <location>
        <begin position="1472"/>
        <end position="1489"/>
    </location>
</feature>
<feature type="region of interest" description="Disordered" evidence="1">
    <location>
        <begin position="175"/>
        <end position="204"/>
    </location>
</feature>
<feature type="region of interest" description="Disordered" evidence="1">
    <location>
        <begin position="845"/>
        <end position="867"/>
    </location>
</feature>
<dbReference type="GO" id="GO:0005654">
    <property type="term" value="C:nucleoplasm"/>
    <property type="evidence" value="ECO:0007669"/>
    <property type="project" value="TreeGrafter"/>
</dbReference>
<feature type="compositionally biased region" description="Acidic residues" evidence="1">
    <location>
        <begin position="1839"/>
        <end position="1849"/>
    </location>
</feature>
<feature type="compositionally biased region" description="Acidic residues" evidence="1">
    <location>
        <begin position="1611"/>
        <end position="1620"/>
    </location>
</feature>
<feature type="region of interest" description="Disordered" evidence="1">
    <location>
        <begin position="229"/>
        <end position="291"/>
    </location>
</feature>
<dbReference type="GO" id="GO:0005730">
    <property type="term" value="C:nucleolus"/>
    <property type="evidence" value="ECO:0007669"/>
    <property type="project" value="InterPro"/>
</dbReference>
<feature type="compositionally biased region" description="Polar residues" evidence="1">
    <location>
        <begin position="1508"/>
        <end position="1522"/>
    </location>
</feature>
<feature type="compositionally biased region" description="Basic and acidic residues" evidence="1">
    <location>
        <begin position="1418"/>
        <end position="1434"/>
    </location>
</feature>
<feature type="compositionally biased region" description="Basic and acidic residues" evidence="1">
    <location>
        <begin position="1359"/>
        <end position="1374"/>
    </location>
</feature>
<feature type="compositionally biased region" description="Basic and acidic residues" evidence="1">
    <location>
        <begin position="1336"/>
        <end position="1352"/>
    </location>
</feature>
<reference evidence="2" key="1">
    <citation type="submission" date="2020-06" db="EMBL/GenBank/DDBJ databases">
        <authorList>
            <consortium name="Plant Systems Biology data submission"/>
        </authorList>
    </citation>
    <scope>NUCLEOTIDE SEQUENCE</scope>
    <source>
        <strain evidence="2">D6</strain>
    </source>
</reference>
<feature type="region of interest" description="Disordered" evidence="1">
    <location>
        <begin position="1059"/>
        <end position="1115"/>
    </location>
</feature>
<feature type="compositionally biased region" description="Low complexity" evidence="1">
    <location>
        <begin position="417"/>
        <end position="432"/>
    </location>
</feature>
<comment type="caution">
    <text evidence="2">The sequence shown here is derived from an EMBL/GenBank/DDBJ whole genome shotgun (WGS) entry which is preliminary data.</text>
</comment>
<accession>A0A9N8DSZ2</accession>
<dbReference type="Proteomes" id="UP001153069">
    <property type="component" value="Unassembled WGS sequence"/>
</dbReference>
<dbReference type="PANTHER" id="PTHR23216">
    <property type="entry name" value="NUCLEOLAR AND COILED-BODY PHOSPHOPROTEIN 1"/>
    <property type="match status" value="1"/>
</dbReference>
<feature type="compositionally biased region" description="Acidic residues" evidence="1">
    <location>
        <begin position="1731"/>
        <end position="1740"/>
    </location>
</feature>
<feature type="compositionally biased region" description="Acidic residues" evidence="1">
    <location>
        <begin position="269"/>
        <end position="289"/>
    </location>
</feature>
<sequence length="1861" mass="204205">MAASSTSVTRAGAVEDTSIGQRLRFVKFPRDYEVAINKSLYWPALFYSSHKEANSLSANEDFVESMMLPILEMRENGSDDDPGPVCRLLGFPDGGYYGLGDMDVEDKDNDVVISFSRNVNTCFVHESKKEDYFDKAVECEQELFECYQAAFAEAKTILAQVQLKKKRRFTSSKRRNLFKKARLDNNNGGGGGGSNNDDNDKPDSAAKVTFQESAPATNSVTAIAQPPLAHQPPAASATQETQQAVTNEPQETATEDAPEETSNKATASQEEEMLQEVSTEETATEESTEQEVVAVAAVPVTAGSPARVKTTETMTPPTPPFANKNLQKEVKPHTPWSEIWKKCRYVGWLKRVVDGQDRWLKPGRSVNGEEGVDFFTSEAAVQAYIQSKIPHWRPPAWIEGGNAQPSARRSANNNNQGMSSSGTVVTTDSGCSKPAPAEQHQPNARPNRRAKEHKYNDRALLGASGGKEHLWWRKFPVPTLAQVKPILFKLGIRRSEGGKFQLPEAVAGIRDSLSCWELANSETLRKFLCTKGVPYVGGHDILEKQEQELLHRWVSFAYVPIDDLPGSLKSITLPTENKLQLLLSKFHFEKCGDHFYPPNNNLAGVTFEDRVEGVHIFNGSPRIRDYIRRTASFPWTKDEFEISDLEVKGYPEEKALLRLWAASSPSPLKTFETSLAEISHMERILPQAGNDFESDDEEGSIEASDVAQNDDDSEDDSIRAASASEEEKSSPDASTSDRSDSDATSSSDVSGSSGSEDDASSGSESDHSDSSQHSIQSYETPVRKSEKATGKRKATGKGSRRKKAKSGPWWRELAPPTWNEIRPLLGKLGIYQDAESNFIMPAQEKREVKSARKSRAIDSDESNMTEETPILPNQESLRQRLCTHGVPILSPADARKPEKALTPMEKEKVRRWAYSVFFPTSDYSFADAVQQALPTFQKSFVGRGIEHAAQNLLRQAGFSRDGFGSGYFPHGIDALGREREIRRQYLLKDLPAVRKYIRESRKLSLDDWTEDKEIESKMGTHAFLALRLWGSGDDAPLIEYKAKCELSVGDDMFELAPEEVAPVRRQKPSSVASKKQKKGTGAASVRQQKPSPPASRKQKKDASSRRGQPVSFPVWWHQPTDQKLREIIELDHRRRESKRYTPPAMTAEHIEIALMVRRQIVTEIQCSQDDTTIDNFVQTIYESLGERDDEVKPFLKGNVTLILHRNAADRIADKLTEWLANRGSPSRNETHFRSKGRPSGKATKLSRVPVIEESDKEEEVPDKSPVVFNSKSRDNTEESRGSCVMDVGEATPGAVAAVAPEALPCIEEDPSGFSHRNLGSALSDAAGSVEEASAPDADKAEAFTSSSEDKEPATLVDQKVNEDEAEKPLSHPTEEGQNDAFEPFLTQDVPESAKTSDAGNVEPDDDDSTAAQTLLALKPKENASLEAAQQHEDEAFNDTNDSPQLPAKEVAVNSEPSASTTSTEEEDGVLTQKGNPETLSETTEVTANSTEEDGVLAKSNPKPLSETAEVTANSETTPATTEEQVAGVLIAGVLSQTHSKSKPLGETSQAAANLVDTPATVEEQVAGVLSQTNSKSKPSSETSQAAANLVDTPATVEEQVADVATKPNELTTEEETEVVDEGLNQPKKSTEVAVETQETGTPISEIETLPEVAEVDNVQPTATADEPAKEKGTPINATETLPEVDESDKTSDDNVQPTATADEPAKEKEGTPMNATETLPEVDDSNKASDDNVEPTDTADEPATTTGVDDPPKTKKFSPGRKIMEDGDRGLSGFVSVMDKKEQDKKEQVESLTTVDAEEKTECFMTDAIDIGHEEDSDDVHAAFKSHSLVPVTQQENTSDGEDEYETAEEFQPWTQEAREQ</sequence>
<feature type="compositionally biased region" description="Polar residues" evidence="1">
    <location>
        <begin position="238"/>
        <end position="252"/>
    </location>
</feature>
<feature type="compositionally biased region" description="Basic and acidic residues" evidence="1">
    <location>
        <begin position="725"/>
        <end position="741"/>
    </location>
</feature>
<feature type="compositionally biased region" description="Basic and acidic residues" evidence="1">
    <location>
        <begin position="1271"/>
        <end position="1280"/>
    </location>
</feature>
<evidence type="ECO:0000313" key="3">
    <source>
        <dbReference type="Proteomes" id="UP001153069"/>
    </source>
</evidence>